<organism evidence="2 3">
    <name type="scientific">Psychromonas marina</name>
    <dbReference type="NCBI Taxonomy" id="88364"/>
    <lineage>
        <taxon>Bacteria</taxon>
        <taxon>Pseudomonadati</taxon>
        <taxon>Pseudomonadota</taxon>
        <taxon>Gammaproteobacteria</taxon>
        <taxon>Alteromonadales</taxon>
        <taxon>Psychromonadaceae</taxon>
        <taxon>Psychromonas</taxon>
    </lineage>
</organism>
<dbReference type="InterPro" id="IPR016181">
    <property type="entry name" value="Acyl_CoA_acyltransferase"/>
</dbReference>
<evidence type="ECO:0000313" key="3">
    <source>
        <dbReference type="Proteomes" id="UP001157353"/>
    </source>
</evidence>
<sequence length="146" mass="16270">MKVHFEIGSVDDVLTADAQIPEFDGRTTEQKIHARFANNHALILIAKVGEIPVAYKIGYALSKTQFYSWLGGVIPAYRKQGIATTLREKQECWALSAGYNEISVKSMNRYPGMLQLLISSGYQISGYENNGTTDSSKICFSKVLRE</sequence>
<reference evidence="3" key="1">
    <citation type="journal article" date="2019" name="Int. J. Syst. Evol. Microbiol.">
        <title>The Global Catalogue of Microorganisms (GCM) 10K type strain sequencing project: providing services to taxonomists for standard genome sequencing and annotation.</title>
        <authorList>
            <consortium name="The Broad Institute Genomics Platform"/>
            <consortium name="The Broad Institute Genome Sequencing Center for Infectious Disease"/>
            <person name="Wu L."/>
            <person name="Ma J."/>
        </authorList>
    </citation>
    <scope>NUCLEOTIDE SEQUENCE [LARGE SCALE GENOMIC DNA]</scope>
    <source>
        <strain evidence="3">NBRC 103166</strain>
    </source>
</reference>
<gene>
    <name evidence="2" type="ORF">GCM10007916_22660</name>
</gene>
<evidence type="ECO:0000259" key="1">
    <source>
        <dbReference type="PROSITE" id="PS51186"/>
    </source>
</evidence>
<accession>A0ABQ6E1I6</accession>
<feature type="domain" description="N-acetyltransferase" evidence="1">
    <location>
        <begin position="3"/>
        <end position="145"/>
    </location>
</feature>
<comment type="caution">
    <text evidence="2">The sequence shown here is derived from an EMBL/GenBank/DDBJ whole genome shotgun (WGS) entry which is preliminary data.</text>
</comment>
<keyword evidence="3" id="KW-1185">Reference proteome</keyword>
<dbReference type="PROSITE" id="PS51186">
    <property type="entry name" value="GNAT"/>
    <property type="match status" value="1"/>
</dbReference>
<dbReference type="InterPro" id="IPR000182">
    <property type="entry name" value="GNAT_dom"/>
</dbReference>
<dbReference type="Proteomes" id="UP001157353">
    <property type="component" value="Unassembled WGS sequence"/>
</dbReference>
<name>A0ABQ6E1I6_9GAMM</name>
<protein>
    <submittedName>
        <fullName evidence="2">N-acetyltransferase</fullName>
    </submittedName>
</protein>
<evidence type="ECO:0000313" key="2">
    <source>
        <dbReference type="EMBL" id="GLS91197.1"/>
    </source>
</evidence>
<dbReference type="EMBL" id="BSPQ01000010">
    <property type="protein sequence ID" value="GLS91197.1"/>
    <property type="molecule type" value="Genomic_DNA"/>
</dbReference>
<dbReference type="CDD" id="cd04301">
    <property type="entry name" value="NAT_SF"/>
    <property type="match status" value="1"/>
</dbReference>
<dbReference type="SUPFAM" id="SSF55729">
    <property type="entry name" value="Acyl-CoA N-acyltransferases (Nat)"/>
    <property type="match status" value="1"/>
</dbReference>
<proteinExistence type="predicted"/>
<dbReference type="Gene3D" id="3.40.630.30">
    <property type="match status" value="1"/>
</dbReference>
<dbReference type="RefSeq" id="WP_284204321.1">
    <property type="nucleotide sequence ID" value="NZ_BSPQ01000010.1"/>
</dbReference>